<comment type="caution">
    <text evidence="6">The sequence shown here is derived from an EMBL/GenBank/DDBJ whole genome shotgun (WGS) entry which is preliminary data.</text>
</comment>
<evidence type="ECO:0000256" key="2">
    <source>
        <dbReference type="ARBA" id="ARBA00022649"/>
    </source>
</evidence>
<keyword evidence="4" id="KW-0547">Nucleotide-binding</keyword>
<dbReference type="EMBL" id="JACHOC010000007">
    <property type="protein sequence ID" value="MBB4623745.1"/>
    <property type="molecule type" value="Genomic_DNA"/>
</dbReference>
<evidence type="ECO:0000313" key="6">
    <source>
        <dbReference type="EMBL" id="MBB4623745.1"/>
    </source>
</evidence>
<dbReference type="Pfam" id="PF01934">
    <property type="entry name" value="HepT-like"/>
    <property type="match status" value="1"/>
</dbReference>
<keyword evidence="3" id="KW-0540">Nuclease</keyword>
<dbReference type="InterPro" id="IPR051813">
    <property type="entry name" value="HepT_RNase_toxin"/>
</dbReference>
<dbReference type="Proteomes" id="UP000533637">
    <property type="component" value="Unassembled WGS sequence"/>
</dbReference>
<keyword evidence="2" id="KW-1277">Toxin-antitoxin system</keyword>
<dbReference type="PANTHER" id="PTHR34139">
    <property type="entry name" value="UPF0331 PROTEIN MJ0127"/>
    <property type="match status" value="1"/>
</dbReference>
<evidence type="ECO:0000256" key="4">
    <source>
        <dbReference type="ARBA" id="ARBA00022741"/>
    </source>
</evidence>
<reference evidence="6 7" key="1">
    <citation type="submission" date="2020-08" db="EMBL/GenBank/DDBJ databases">
        <title>Genomic Encyclopedia of Type Strains, Phase IV (KMG-IV): sequencing the most valuable type-strain genomes for metagenomic binning, comparative biology and taxonomic classification.</title>
        <authorList>
            <person name="Goeker M."/>
        </authorList>
    </citation>
    <scope>NUCLEOTIDE SEQUENCE [LARGE SCALE GENOMIC DNA]</scope>
    <source>
        <strain evidence="6 7">DSM 102983</strain>
    </source>
</reference>
<keyword evidence="5" id="KW-0378">Hydrolase</keyword>
<dbReference type="PANTHER" id="PTHR34139:SF1">
    <property type="entry name" value="RNASE MJ1380-RELATED"/>
    <property type="match status" value="1"/>
</dbReference>
<proteinExistence type="predicted"/>
<keyword evidence="7" id="KW-1185">Reference proteome</keyword>
<gene>
    <name evidence="6" type="ORF">GGQ57_003661</name>
</gene>
<sequence length="125" mass="14340">MCNKLVVLHILQLLHDSLIQIIKRSSAIHSPDDFLLSESGVTLLDSICMKLTAIGESLKNLDKITNRQFLINYPEIPWKNVMGIRDIIVHHYFDVDALEIFRISKENVPELLSVIDKMINDLTEN</sequence>
<name>A0ABR6KQF2_9BACT</name>
<organism evidence="6 7">
    <name type="scientific">Parabacteroides faecis</name>
    <dbReference type="NCBI Taxonomy" id="1217282"/>
    <lineage>
        <taxon>Bacteria</taxon>
        <taxon>Pseudomonadati</taxon>
        <taxon>Bacteroidota</taxon>
        <taxon>Bacteroidia</taxon>
        <taxon>Bacteroidales</taxon>
        <taxon>Tannerellaceae</taxon>
        <taxon>Parabacteroides</taxon>
    </lineage>
</organism>
<dbReference type="RefSeq" id="WP_183671711.1">
    <property type="nucleotide sequence ID" value="NZ_BMPB01000008.1"/>
</dbReference>
<evidence type="ECO:0000256" key="5">
    <source>
        <dbReference type="ARBA" id="ARBA00022801"/>
    </source>
</evidence>
<evidence type="ECO:0000256" key="1">
    <source>
        <dbReference type="ARBA" id="ARBA00022553"/>
    </source>
</evidence>
<accession>A0ABR6KQF2</accession>
<evidence type="ECO:0000313" key="7">
    <source>
        <dbReference type="Proteomes" id="UP000533637"/>
    </source>
</evidence>
<dbReference type="InterPro" id="IPR008201">
    <property type="entry name" value="HepT-like"/>
</dbReference>
<protein>
    <submittedName>
        <fullName evidence="6">Uncharacterized protein with HEPN domain</fullName>
    </submittedName>
</protein>
<evidence type="ECO:0000256" key="3">
    <source>
        <dbReference type="ARBA" id="ARBA00022722"/>
    </source>
</evidence>
<keyword evidence="1" id="KW-0597">Phosphoprotein</keyword>